<feature type="compositionally biased region" description="Low complexity" evidence="1">
    <location>
        <begin position="182"/>
        <end position="197"/>
    </location>
</feature>
<sequence>MGVDCQVGNPFANNGSEQANFVSNYQLQNNPYSNTYNPGWRNHPNFSWSNSQNISKPPPGFQNQQEEKKLNMEEVMVQFMAKVDARFQDHDIALKNNENTMRSIERTVGQLATLMSERSQGSLPNTTENNPKEQVKAITLRSGKELNLQEKEKNSEKEGRGIEAAAPTPKSAVPPPDPSQIVKSSGNSPVSSSHISPYVPPVSSPRGFDIFLYHYITCYDFVHLRIFTTANNKIEEQGKTLASVMAFLKQQGFTG</sequence>
<name>A0A834HCS5_RHOSS</name>
<proteinExistence type="predicted"/>
<feature type="compositionally biased region" description="Basic and acidic residues" evidence="1">
    <location>
        <begin position="142"/>
        <end position="161"/>
    </location>
</feature>
<gene>
    <name evidence="2" type="ORF">RHSIM_Rhsim01G0069400</name>
</gene>
<dbReference type="Proteomes" id="UP000626092">
    <property type="component" value="Unassembled WGS sequence"/>
</dbReference>
<keyword evidence="3" id="KW-1185">Reference proteome</keyword>
<evidence type="ECO:0000256" key="1">
    <source>
        <dbReference type="SAM" id="MobiDB-lite"/>
    </source>
</evidence>
<dbReference type="AlphaFoldDB" id="A0A834HCS5"/>
<accession>A0A834HCS5</accession>
<reference evidence="2" key="1">
    <citation type="submission" date="2019-11" db="EMBL/GenBank/DDBJ databases">
        <authorList>
            <person name="Liu Y."/>
            <person name="Hou J."/>
            <person name="Li T.-Q."/>
            <person name="Guan C.-H."/>
            <person name="Wu X."/>
            <person name="Wu H.-Z."/>
            <person name="Ling F."/>
            <person name="Zhang R."/>
            <person name="Shi X.-G."/>
            <person name="Ren J.-P."/>
            <person name="Chen E.-F."/>
            <person name="Sun J.-M."/>
        </authorList>
    </citation>
    <scope>NUCLEOTIDE SEQUENCE</scope>
    <source>
        <strain evidence="2">Adult_tree_wgs_1</strain>
        <tissue evidence="2">Leaves</tissue>
    </source>
</reference>
<evidence type="ECO:0000313" key="3">
    <source>
        <dbReference type="Proteomes" id="UP000626092"/>
    </source>
</evidence>
<feature type="region of interest" description="Disordered" evidence="1">
    <location>
        <begin position="139"/>
        <end position="199"/>
    </location>
</feature>
<dbReference type="OrthoDB" id="1709107at2759"/>
<comment type="caution">
    <text evidence="2">The sequence shown here is derived from an EMBL/GenBank/DDBJ whole genome shotgun (WGS) entry which is preliminary data.</text>
</comment>
<protein>
    <submittedName>
        <fullName evidence="2">Uncharacterized protein</fullName>
    </submittedName>
</protein>
<evidence type="ECO:0000313" key="2">
    <source>
        <dbReference type="EMBL" id="KAF7152131.1"/>
    </source>
</evidence>
<dbReference type="EMBL" id="WJXA01000001">
    <property type="protein sequence ID" value="KAF7152131.1"/>
    <property type="molecule type" value="Genomic_DNA"/>
</dbReference>
<organism evidence="2 3">
    <name type="scientific">Rhododendron simsii</name>
    <name type="common">Sims's rhododendron</name>
    <dbReference type="NCBI Taxonomy" id="118357"/>
    <lineage>
        <taxon>Eukaryota</taxon>
        <taxon>Viridiplantae</taxon>
        <taxon>Streptophyta</taxon>
        <taxon>Embryophyta</taxon>
        <taxon>Tracheophyta</taxon>
        <taxon>Spermatophyta</taxon>
        <taxon>Magnoliopsida</taxon>
        <taxon>eudicotyledons</taxon>
        <taxon>Gunneridae</taxon>
        <taxon>Pentapetalae</taxon>
        <taxon>asterids</taxon>
        <taxon>Ericales</taxon>
        <taxon>Ericaceae</taxon>
        <taxon>Ericoideae</taxon>
        <taxon>Rhodoreae</taxon>
        <taxon>Rhododendron</taxon>
    </lineage>
</organism>